<keyword evidence="1" id="KW-0235">DNA replication</keyword>
<dbReference type="InterPro" id="IPR050238">
    <property type="entry name" value="DNA_Rep/Repair_Clamp_Loader"/>
</dbReference>
<dbReference type="Gene3D" id="3.40.50.300">
    <property type="entry name" value="P-loop containing nucleotide triphosphate hydrolases"/>
    <property type="match status" value="1"/>
</dbReference>
<dbReference type="AlphaFoldDB" id="A0A0N4ZG43"/>
<dbReference type="Pfam" id="PF13177">
    <property type="entry name" value="DNA_pol3_delta2"/>
    <property type="match status" value="1"/>
</dbReference>
<protein>
    <submittedName>
        <fullName evidence="3">Replication factor C subunit 3</fullName>
    </submittedName>
</protein>
<dbReference type="WBParaSite" id="PTRK_0000672100.1">
    <property type="protein sequence ID" value="PTRK_0000672100.1"/>
    <property type="gene ID" value="PTRK_0000672100"/>
</dbReference>
<name>A0A0N4ZG43_PARTI</name>
<organism evidence="2 3">
    <name type="scientific">Parastrongyloides trichosuri</name>
    <name type="common">Possum-specific nematode worm</name>
    <dbReference type="NCBI Taxonomy" id="131310"/>
    <lineage>
        <taxon>Eukaryota</taxon>
        <taxon>Metazoa</taxon>
        <taxon>Ecdysozoa</taxon>
        <taxon>Nematoda</taxon>
        <taxon>Chromadorea</taxon>
        <taxon>Rhabditida</taxon>
        <taxon>Tylenchina</taxon>
        <taxon>Panagrolaimomorpha</taxon>
        <taxon>Strongyloidoidea</taxon>
        <taxon>Strongyloididae</taxon>
        <taxon>Parastrongyloides</taxon>
    </lineage>
</organism>
<dbReference type="SUPFAM" id="SSF48019">
    <property type="entry name" value="post-AAA+ oligomerization domain-like"/>
    <property type="match status" value="1"/>
</dbReference>
<dbReference type="GO" id="GO:0003689">
    <property type="term" value="F:DNA clamp loader activity"/>
    <property type="evidence" value="ECO:0007669"/>
    <property type="project" value="TreeGrafter"/>
</dbReference>
<dbReference type="GO" id="GO:0005663">
    <property type="term" value="C:DNA replication factor C complex"/>
    <property type="evidence" value="ECO:0007669"/>
    <property type="project" value="TreeGrafter"/>
</dbReference>
<dbReference type="InterPro" id="IPR008921">
    <property type="entry name" value="DNA_pol3_clamp-load_cplx_C"/>
</dbReference>
<dbReference type="GO" id="GO:0006281">
    <property type="term" value="P:DNA repair"/>
    <property type="evidence" value="ECO:0007669"/>
    <property type="project" value="TreeGrafter"/>
</dbReference>
<dbReference type="GO" id="GO:0003677">
    <property type="term" value="F:DNA binding"/>
    <property type="evidence" value="ECO:0007669"/>
    <property type="project" value="InterPro"/>
</dbReference>
<dbReference type="PANTHER" id="PTHR11669">
    <property type="entry name" value="REPLICATION FACTOR C / DNA POLYMERASE III GAMMA-TAU SUBUNIT"/>
    <property type="match status" value="1"/>
</dbReference>
<dbReference type="Proteomes" id="UP000038045">
    <property type="component" value="Unplaced"/>
</dbReference>
<dbReference type="PANTHER" id="PTHR11669:SF1">
    <property type="entry name" value="REPLICATION FACTOR C SUBUNIT 3"/>
    <property type="match status" value="1"/>
</dbReference>
<dbReference type="SUPFAM" id="SSF52540">
    <property type="entry name" value="P-loop containing nucleoside triphosphate hydrolases"/>
    <property type="match status" value="1"/>
</dbReference>
<keyword evidence="2" id="KW-1185">Reference proteome</keyword>
<proteinExistence type="predicted"/>
<evidence type="ECO:0000313" key="2">
    <source>
        <dbReference type="Proteomes" id="UP000038045"/>
    </source>
</evidence>
<dbReference type="STRING" id="131310.A0A0N4ZG43"/>
<dbReference type="GO" id="GO:0005634">
    <property type="term" value="C:nucleus"/>
    <property type="evidence" value="ECO:0007669"/>
    <property type="project" value="TreeGrafter"/>
</dbReference>
<evidence type="ECO:0000256" key="1">
    <source>
        <dbReference type="ARBA" id="ARBA00022705"/>
    </source>
</evidence>
<accession>A0A0N4ZG43</accession>
<dbReference type="Gene3D" id="1.20.272.10">
    <property type="match status" value="1"/>
</dbReference>
<dbReference type="InterPro" id="IPR027417">
    <property type="entry name" value="P-loop_NTPase"/>
</dbReference>
<dbReference type="Pfam" id="PF22534">
    <property type="entry name" value="RFC_C"/>
    <property type="match status" value="1"/>
</dbReference>
<dbReference type="GO" id="GO:0006261">
    <property type="term" value="P:DNA-templated DNA replication"/>
    <property type="evidence" value="ECO:0007669"/>
    <property type="project" value="TreeGrafter"/>
</dbReference>
<dbReference type="FunFam" id="3.40.50.300:FF:000136">
    <property type="entry name" value="Replication factor C subunit 5"/>
    <property type="match status" value="1"/>
</dbReference>
<sequence length="347" mass="39596">MITLGVFPTLKRSSKLKHLTFHKELNETLNGIVQYQDFGHLLFYGPPGGGRRTRIRCILKEIYGDQVSSIKIEKRELAPPTGKKFSYNIITSNCHVELTPSELGSSDKHVVQHVIKEMAQSKQLNESKQKSFKVVVIFEADRLSKEAQHALRRTMEKYSVNCRIIMCVECLGRIIDPLRSRCLAIRVPSPSDEEICEALREAASMERNSCITDEHIQMCVEKANGNMRTALIELQMIIQQKGDKNVRPQSYVQLIKDIAYNIATKQNKSSILECRKKFNELLTRCIPPKLIFQKLVSELTLITPENVHTKIWDIAVNSETRCLSGSKPIFHLEAFVAYAMAEIYESK</sequence>
<dbReference type="CDD" id="cd00009">
    <property type="entry name" value="AAA"/>
    <property type="match status" value="1"/>
</dbReference>
<evidence type="ECO:0000313" key="3">
    <source>
        <dbReference type="WBParaSite" id="PTRK_0000672100.1"/>
    </source>
</evidence>
<reference evidence="3" key="1">
    <citation type="submission" date="2017-02" db="UniProtKB">
        <authorList>
            <consortium name="WormBaseParasite"/>
        </authorList>
    </citation>
    <scope>IDENTIFICATION</scope>
</reference>